<keyword evidence="5 8" id="KW-0508">mRNA splicing</keyword>
<dbReference type="WBParaSite" id="jg12480">
    <property type="protein sequence ID" value="jg12480"/>
    <property type="gene ID" value="jg12480"/>
</dbReference>
<dbReference type="Proteomes" id="UP000887574">
    <property type="component" value="Unplaced"/>
</dbReference>
<dbReference type="PANTHER" id="PTHR12942:SF2">
    <property type="entry name" value="PRE-MRNA-SPLICING FACTOR SLU7"/>
    <property type="match status" value="1"/>
</dbReference>
<dbReference type="AlphaFoldDB" id="A0A915CTM8"/>
<evidence type="ECO:0000256" key="1">
    <source>
        <dbReference type="ARBA" id="ARBA00004123"/>
    </source>
</evidence>
<dbReference type="InterPro" id="IPR001878">
    <property type="entry name" value="Znf_CCHC"/>
</dbReference>
<keyword evidence="7" id="KW-0862">Zinc</keyword>
<comment type="function">
    <text evidence="8">Involved in pre-mRNA splicing.</text>
</comment>
<evidence type="ECO:0000256" key="5">
    <source>
        <dbReference type="ARBA" id="ARBA00023187"/>
    </source>
</evidence>
<keyword evidence="3 8" id="KW-0507">mRNA processing</keyword>
<keyword evidence="7" id="KW-0863">Zinc-finger</keyword>
<dbReference type="PROSITE" id="PS50158">
    <property type="entry name" value="ZF_CCHC"/>
    <property type="match status" value="1"/>
</dbReference>
<dbReference type="InterPro" id="IPR036875">
    <property type="entry name" value="Znf_CCHC_sf"/>
</dbReference>
<feature type="domain" description="CCHC-type" evidence="9">
    <location>
        <begin position="121"/>
        <end position="134"/>
    </location>
</feature>
<name>A0A915CTM8_9BILA</name>
<dbReference type="GO" id="GO:0030628">
    <property type="term" value="F:pre-mRNA 3'-splice site binding"/>
    <property type="evidence" value="ECO:0007669"/>
    <property type="project" value="UniProtKB-UniRule"/>
</dbReference>
<comment type="subunit">
    <text evidence="8">Associated with the spliceosome.</text>
</comment>
<evidence type="ECO:0000256" key="8">
    <source>
        <dbReference type="RuleBase" id="RU367071"/>
    </source>
</evidence>
<comment type="subcellular location">
    <subcellularLocation>
        <location evidence="1 8">Nucleus</location>
    </subcellularLocation>
</comment>
<keyword evidence="4 8" id="KW-0747">Spliceosome</keyword>
<dbReference type="PANTHER" id="PTHR12942">
    <property type="entry name" value="STEP II SPLICING FACTOR SLU7"/>
    <property type="match status" value="1"/>
</dbReference>
<keyword evidence="6 8" id="KW-0539">Nucleus</keyword>
<evidence type="ECO:0000259" key="9">
    <source>
        <dbReference type="PROSITE" id="PS50158"/>
    </source>
</evidence>
<dbReference type="GO" id="GO:0005681">
    <property type="term" value="C:spliceosomal complex"/>
    <property type="evidence" value="ECO:0007669"/>
    <property type="project" value="UniProtKB-UniRule"/>
</dbReference>
<evidence type="ECO:0000313" key="11">
    <source>
        <dbReference type="WBParaSite" id="jg12480"/>
    </source>
</evidence>
<dbReference type="GO" id="GO:0008270">
    <property type="term" value="F:zinc ion binding"/>
    <property type="evidence" value="ECO:0007669"/>
    <property type="project" value="UniProtKB-KW"/>
</dbReference>
<dbReference type="InterPro" id="IPR039974">
    <property type="entry name" value="Splicing_factor_SLU7"/>
</dbReference>
<evidence type="ECO:0000256" key="6">
    <source>
        <dbReference type="ARBA" id="ARBA00023242"/>
    </source>
</evidence>
<protein>
    <recommendedName>
        <fullName evidence="8">Pre-mRNA-splicing factor SLU7</fullName>
    </recommendedName>
</protein>
<keyword evidence="10" id="KW-1185">Reference proteome</keyword>
<proteinExistence type="inferred from homology"/>
<organism evidence="10 11">
    <name type="scientific">Ditylenchus dipsaci</name>
    <dbReference type="NCBI Taxonomy" id="166011"/>
    <lineage>
        <taxon>Eukaryota</taxon>
        <taxon>Metazoa</taxon>
        <taxon>Ecdysozoa</taxon>
        <taxon>Nematoda</taxon>
        <taxon>Chromadorea</taxon>
        <taxon>Rhabditida</taxon>
        <taxon>Tylenchina</taxon>
        <taxon>Tylenchomorpha</taxon>
        <taxon>Sphaerularioidea</taxon>
        <taxon>Anguinidae</taxon>
        <taxon>Anguininae</taxon>
        <taxon>Ditylenchus</taxon>
    </lineage>
</organism>
<dbReference type="GO" id="GO:0000398">
    <property type="term" value="P:mRNA splicing, via spliceosome"/>
    <property type="evidence" value="ECO:0007669"/>
    <property type="project" value="UniProtKB-UniRule"/>
</dbReference>
<evidence type="ECO:0000256" key="7">
    <source>
        <dbReference type="PROSITE-ProRule" id="PRU00047"/>
    </source>
</evidence>
<accession>A0A915CTM8</accession>
<sequence length="198" mass="23073">MDDPQEREMSAKRKRNIIITPFNGDRANFAKYKSAVIDFVKNLLRQSPWTCQERSLKKPNLLEKTLSLFWRVVKANEAQVFAWQAPRKKTPWYATSKATGPTLKHQRLIPNRAFKYRDGACENCGAMGHTRKTCMEKPRAVGANIRTQTLLPMIMNCLDSRWQVHEEYERMEETRKLIKAQNTEDGIIDAEEKDDAER</sequence>
<dbReference type="GO" id="GO:0019899">
    <property type="term" value="F:enzyme binding"/>
    <property type="evidence" value="ECO:0007669"/>
    <property type="project" value="UniProtKB-ARBA"/>
</dbReference>
<evidence type="ECO:0000256" key="4">
    <source>
        <dbReference type="ARBA" id="ARBA00022728"/>
    </source>
</evidence>
<comment type="similarity">
    <text evidence="2 8">Belongs to the SLU7 family.</text>
</comment>
<dbReference type="SUPFAM" id="SSF57756">
    <property type="entry name" value="Retrovirus zinc finger-like domains"/>
    <property type="match status" value="1"/>
</dbReference>
<evidence type="ECO:0000313" key="10">
    <source>
        <dbReference type="Proteomes" id="UP000887574"/>
    </source>
</evidence>
<evidence type="ECO:0000256" key="3">
    <source>
        <dbReference type="ARBA" id="ARBA00022664"/>
    </source>
</evidence>
<keyword evidence="7" id="KW-0479">Metal-binding</keyword>
<evidence type="ECO:0000256" key="2">
    <source>
        <dbReference type="ARBA" id="ARBA00007203"/>
    </source>
</evidence>
<reference evidence="11" key="1">
    <citation type="submission" date="2022-11" db="UniProtKB">
        <authorList>
            <consortium name="WormBaseParasite"/>
        </authorList>
    </citation>
    <scope>IDENTIFICATION</scope>
</reference>